<comment type="caution">
    <text evidence="1">The sequence shown here is derived from an EMBL/GenBank/DDBJ whole genome shotgun (WGS) entry which is preliminary data.</text>
</comment>
<proteinExistence type="predicted"/>
<gene>
    <name evidence="1" type="ORF">ECRASSUSDP1_LOCUS25064</name>
</gene>
<organism evidence="1 2">
    <name type="scientific">Euplotes crassus</name>
    <dbReference type="NCBI Taxonomy" id="5936"/>
    <lineage>
        <taxon>Eukaryota</taxon>
        <taxon>Sar</taxon>
        <taxon>Alveolata</taxon>
        <taxon>Ciliophora</taxon>
        <taxon>Intramacronucleata</taxon>
        <taxon>Spirotrichea</taxon>
        <taxon>Hypotrichia</taxon>
        <taxon>Euplotida</taxon>
        <taxon>Euplotidae</taxon>
        <taxon>Moneuplotes</taxon>
    </lineage>
</organism>
<dbReference type="Proteomes" id="UP001295684">
    <property type="component" value="Unassembled WGS sequence"/>
</dbReference>
<sequence length="526" mass="61263">MKLLNTELREILLFLEFKDIVNSNLAFLNKKFFYNIVEDTELLRRMIDLTISLVKDYQRQEQYYALVTSKILKLKHKHLHGDEDFKEPELEFKRLYDFTAKDLALFLLKIAKEENCIQLICTKRTTGGAETFDAQCLRAFLSNSSIYYSNYEDRHTNGVLCVTGIPLEEHTEDVAKAKNLYAQTLALQDQIGHVLTEDEKEFKSYKDIVEKTDVPDEYLHEDINCEDAYKYNKWYRNRLIYSIRKDPDLAEENGNIEYDTAVHQELMKDKLFYWNRFRVMETERSTCPIKALAVFTHDYPIKTENHPLIHIIKDLYEKSKEEITQLSMGGLFDSDSDEEIKTITFNAHKMKDKLILMSKSGLLPNICNIEFFKTEQNLINSSKNNCDTENFNPENIFEFDQEFYSSKFQNGEEGAEYYDHIDSSICTETLEKAISEIDQGDKYMEMLNALDTKCDFFRLRLSAIAYDLGTQYSSYDFSLKSNKSGRFVSILGLDKVVRSTYPGVNIDIGGVLFGGNFFPGLVQMKD</sequence>
<protein>
    <submittedName>
        <fullName evidence="1">Uncharacterized protein</fullName>
    </submittedName>
</protein>
<accession>A0AAD1Y2Q1</accession>
<name>A0AAD1Y2Q1_EUPCR</name>
<dbReference type="EMBL" id="CAMPGE010025841">
    <property type="protein sequence ID" value="CAI2383559.1"/>
    <property type="molecule type" value="Genomic_DNA"/>
</dbReference>
<dbReference type="AlphaFoldDB" id="A0AAD1Y2Q1"/>
<keyword evidence="2" id="KW-1185">Reference proteome</keyword>
<reference evidence="1" key="1">
    <citation type="submission" date="2023-07" db="EMBL/GenBank/DDBJ databases">
        <authorList>
            <consortium name="AG Swart"/>
            <person name="Singh M."/>
            <person name="Singh A."/>
            <person name="Seah K."/>
            <person name="Emmerich C."/>
        </authorList>
    </citation>
    <scope>NUCLEOTIDE SEQUENCE</scope>
    <source>
        <strain evidence="1">DP1</strain>
    </source>
</reference>
<evidence type="ECO:0000313" key="1">
    <source>
        <dbReference type="EMBL" id="CAI2383559.1"/>
    </source>
</evidence>
<evidence type="ECO:0000313" key="2">
    <source>
        <dbReference type="Proteomes" id="UP001295684"/>
    </source>
</evidence>